<proteinExistence type="predicted"/>
<dbReference type="Proteomes" id="UP001057402">
    <property type="component" value="Chromosome 7"/>
</dbReference>
<comment type="caution">
    <text evidence="1">The sequence shown here is derived from an EMBL/GenBank/DDBJ whole genome shotgun (WGS) entry which is preliminary data.</text>
</comment>
<keyword evidence="2" id="KW-1185">Reference proteome</keyword>
<evidence type="ECO:0000313" key="2">
    <source>
        <dbReference type="Proteomes" id="UP001057402"/>
    </source>
</evidence>
<organism evidence="1 2">
    <name type="scientific">Melastoma candidum</name>
    <dbReference type="NCBI Taxonomy" id="119954"/>
    <lineage>
        <taxon>Eukaryota</taxon>
        <taxon>Viridiplantae</taxon>
        <taxon>Streptophyta</taxon>
        <taxon>Embryophyta</taxon>
        <taxon>Tracheophyta</taxon>
        <taxon>Spermatophyta</taxon>
        <taxon>Magnoliopsida</taxon>
        <taxon>eudicotyledons</taxon>
        <taxon>Gunneridae</taxon>
        <taxon>Pentapetalae</taxon>
        <taxon>rosids</taxon>
        <taxon>malvids</taxon>
        <taxon>Myrtales</taxon>
        <taxon>Melastomataceae</taxon>
        <taxon>Melastomatoideae</taxon>
        <taxon>Melastomateae</taxon>
        <taxon>Melastoma</taxon>
    </lineage>
</organism>
<sequence length="254" mass="27161">MGCRVRAASGTGEGWSGPLTAGRRWWRSLAGRFEVAGKQVAVGGSGRRDEDGLFAASLREIRKASWAADFEITGDGSLLRDLGAGRWFRRFAAADAQRRRRGADLERGIVGKCRRGLSLGWFLDLRRTEVRACAGSPLWLVVSANCTAVVGSERAHRRRDCCRSSSPPVIGLALGLAARRGTTLGTCCEDGCEELEPEKGSGELSGGYPSLRALDRERAGEMVSPLLASWGGGRREASGSCLSGDVGKMFEHGC</sequence>
<reference evidence="2" key="1">
    <citation type="journal article" date="2023" name="Front. Plant Sci.">
        <title>Chromosomal-level genome assembly of Melastoma candidum provides insights into trichome evolution.</title>
        <authorList>
            <person name="Zhong Y."/>
            <person name="Wu W."/>
            <person name="Sun C."/>
            <person name="Zou P."/>
            <person name="Liu Y."/>
            <person name="Dai S."/>
            <person name="Zhou R."/>
        </authorList>
    </citation>
    <scope>NUCLEOTIDE SEQUENCE [LARGE SCALE GENOMIC DNA]</scope>
</reference>
<evidence type="ECO:0000313" key="1">
    <source>
        <dbReference type="EMBL" id="KAI4339861.1"/>
    </source>
</evidence>
<gene>
    <name evidence="1" type="ORF">MLD38_024754</name>
</gene>
<protein>
    <submittedName>
        <fullName evidence="1">Uncharacterized protein</fullName>
    </submittedName>
</protein>
<dbReference type="EMBL" id="CM042886">
    <property type="protein sequence ID" value="KAI4339861.1"/>
    <property type="molecule type" value="Genomic_DNA"/>
</dbReference>
<accession>A0ACB9NUV8</accession>
<name>A0ACB9NUV8_9MYRT</name>